<organism evidence="1 2">
    <name type="scientific">Methylobacterium thuringiense</name>
    <dbReference type="NCBI Taxonomy" id="1003091"/>
    <lineage>
        <taxon>Bacteria</taxon>
        <taxon>Pseudomonadati</taxon>
        <taxon>Pseudomonadota</taxon>
        <taxon>Alphaproteobacteria</taxon>
        <taxon>Hyphomicrobiales</taxon>
        <taxon>Methylobacteriaceae</taxon>
        <taxon>Methylobacterium</taxon>
    </lineage>
</organism>
<reference evidence="1" key="1">
    <citation type="journal article" date="2021" name="Front. Microbiol.">
        <title>Comprehensive Comparative Genomics and Phenotyping of Methylobacterium Species.</title>
        <authorList>
            <person name="Alessa O."/>
            <person name="Ogura Y."/>
            <person name="Fujitani Y."/>
            <person name="Takami H."/>
            <person name="Hayashi T."/>
            <person name="Sahin N."/>
            <person name="Tani A."/>
        </authorList>
    </citation>
    <scope>NUCLEOTIDE SEQUENCE</scope>
    <source>
        <strain evidence="1">DSM 23674</strain>
    </source>
</reference>
<protein>
    <submittedName>
        <fullName evidence="1">Uncharacterized protein</fullName>
    </submittedName>
</protein>
<comment type="caution">
    <text evidence="1">The sequence shown here is derived from an EMBL/GenBank/DDBJ whole genome shotgun (WGS) entry which is preliminary data.</text>
</comment>
<sequence length="126" mass="13206">MGQRRALCRILGVTRELPLGDKPGGSWAKAISLSALSGGAFTQDIPAGIFAALPVINHAIEATGTRDYALRITGRTMNATTKIVTITGTVRQSRLLPGTLLISGGNETFETLTSAVTLHLSAEESD</sequence>
<dbReference type="EMBL" id="BPRA01000004">
    <property type="protein sequence ID" value="GJE54599.1"/>
    <property type="molecule type" value="Genomic_DNA"/>
</dbReference>
<accession>A0ABQ4TGR4</accession>
<name>A0ABQ4TGR4_9HYPH</name>
<evidence type="ECO:0000313" key="1">
    <source>
        <dbReference type="EMBL" id="GJE54599.1"/>
    </source>
</evidence>
<gene>
    <name evidence="1" type="ORF">EKPJFOCH_1077</name>
</gene>
<dbReference type="Proteomes" id="UP001055101">
    <property type="component" value="Unassembled WGS sequence"/>
</dbReference>
<evidence type="ECO:0000313" key="2">
    <source>
        <dbReference type="Proteomes" id="UP001055101"/>
    </source>
</evidence>
<keyword evidence="2" id="KW-1185">Reference proteome</keyword>
<reference evidence="1" key="2">
    <citation type="submission" date="2021-08" db="EMBL/GenBank/DDBJ databases">
        <authorList>
            <person name="Tani A."/>
            <person name="Ola A."/>
            <person name="Ogura Y."/>
            <person name="Katsura K."/>
            <person name="Hayashi T."/>
        </authorList>
    </citation>
    <scope>NUCLEOTIDE SEQUENCE</scope>
    <source>
        <strain evidence="1">DSM 23674</strain>
    </source>
</reference>
<proteinExistence type="predicted"/>